<dbReference type="RefSeq" id="XP_013256182.1">
    <property type="nucleotide sequence ID" value="XM_013400728.1"/>
</dbReference>
<dbReference type="STRING" id="1182545.A0A072P1N1"/>
<feature type="domain" description="Peptidase M24" evidence="1">
    <location>
        <begin position="217"/>
        <end position="320"/>
    </location>
</feature>
<evidence type="ECO:0000313" key="2">
    <source>
        <dbReference type="EMBL" id="KEF53592.1"/>
    </source>
</evidence>
<accession>A0A072P1N1</accession>
<reference evidence="2 3" key="1">
    <citation type="submission" date="2013-03" db="EMBL/GenBank/DDBJ databases">
        <title>The Genome Sequence of Exophiala aquamarina CBS 119918.</title>
        <authorList>
            <consortium name="The Broad Institute Genomics Platform"/>
            <person name="Cuomo C."/>
            <person name="de Hoog S."/>
            <person name="Gorbushina A."/>
            <person name="Walker B."/>
            <person name="Young S.K."/>
            <person name="Zeng Q."/>
            <person name="Gargeya S."/>
            <person name="Fitzgerald M."/>
            <person name="Haas B."/>
            <person name="Abouelleil A."/>
            <person name="Allen A.W."/>
            <person name="Alvarado L."/>
            <person name="Arachchi H.M."/>
            <person name="Berlin A.M."/>
            <person name="Chapman S.B."/>
            <person name="Gainer-Dewar J."/>
            <person name="Goldberg J."/>
            <person name="Griggs A."/>
            <person name="Gujja S."/>
            <person name="Hansen M."/>
            <person name="Howarth C."/>
            <person name="Imamovic A."/>
            <person name="Ireland A."/>
            <person name="Larimer J."/>
            <person name="McCowan C."/>
            <person name="Murphy C."/>
            <person name="Pearson M."/>
            <person name="Poon T.W."/>
            <person name="Priest M."/>
            <person name="Roberts A."/>
            <person name="Saif S."/>
            <person name="Shea T."/>
            <person name="Sisk P."/>
            <person name="Sykes S."/>
            <person name="Wortman J."/>
            <person name="Nusbaum C."/>
            <person name="Birren B."/>
        </authorList>
    </citation>
    <scope>NUCLEOTIDE SEQUENCE [LARGE SCALE GENOMIC DNA]</scope>
    <source>
        <strain evidence="2 3">CBS 119918</strain>
    </source>
</reference>
<sequence>MDGLTWQCHVELLCFASQSNSHSSQVLEVQKCAISNLKHHSYFLDNAVPIKTEEFIGRRDRLAAALVEAGVDAFALEPGYTFQYYGNISQTDWEPWEPEERPFLMVVQPVRDPRTNEVKAKTTFLSPHFEEGRVRMLGMPFPDHEELEIAVWEEHWNPYETLLHTTFNNSSSVRVMVDEEIRDFIVRGLDAAGFETVGLSREVDSVRQRKSPAEVEILRAVNTGTVEAIRQMRPCLMPGLTENEVTDILNNVLQSVGFSLFFNIVLFDENAALPHGGFITGNKILDYDTMVLIDVGGHYLGYSSDICRSFFIDPPKHAHQFASSARSFISHRFHSFLSVFTGNSFPSAQPKESPLVPSQTSLHTLKLKIWSLVLAAQDSSILAFTPSHTAADVDIAARGVISSAGYGKEFTHRVGHGIGIKAHESPYLNKGNTQTKLLPGMTFTSEPGVYLEGRFGVRHEDIFLVKEEGQQADCLSGRRARGPYDP</sequence>
<dbReference type="Proteomes" id="UP000027920">
    <property type="component" value="Unassembled WGS sequence"/>
</dbReference>
<dbReference type="PANTHER" id="PTHR46112">
    <property type="entry name" value="AMINOPEPTIDASE"/>
    <property type="match status" value="1"/>
</dbReference>
<dbReference type="SUPFAM" id="SSF55920">
    <property type="entry name" value="Creatinase/aminopeptidase"/>
    <property type="match status" value="1"/>
</dbReference>
<dbReference type="VEuPathDB" id="FungiDB:A1O9_10567"/>
<proteinExistence type="predicted"/>
<dbReference type="EMBL" id="AMGV01000013">
    <property type="protein sequence ID" value="KEF53592.1"/>
    <property type="molecule type" value="Genomic_DNA"/>
</dbReference>
<dbReference type="InterPro" id="IPR029149">
    <property type="entry name" value="Creatin/AminoP/Spt16_N"/>
</dbReference>
<gene>
    <name evidence="2" type="ORF">A1O9_10567</name>
</gene>
<dbReference type="GeneID" id="25285471"/>
<dbReference type="Pfam" id="PF00557">
    <property type="entry name" value="Peptidase_M24"/>
    <property type="match status" value="2"/>
</dbReference>
<dbReference type="SUPFAM" id="SSF53092">
    <property type="entry name" value="Creatinase/prolidase N-terminal domain"/>
    <property type="match status" value="1"/>
</dbReference>
<protein>
    <submittedName>
        <fullName evidence="2">Xaa-Pro dipeptidase</fullName>
    </submittedName>
</protein>
<evidence type="ECO:0000313" key="3">
    <source>
        <dbReference type="Proteomes" id="UP000027920"/>
    </source>
</evidence>
<dbReference type="InterPro" id="IPR000994">
    <property type="entry name" value="Pept_M24"/>
</dbReference>
<dbReference type="HOGENOM" id="CLU_017266_2_0_1"/>
<dbReference type="AlphaFoldDB" id="A0A072P1N1"/>
<feature type="domain" description="Peptidase M24" evidence="1">
    <location>
        <begin position="368"/>
        <end position="467"/>
    </location>
</feature>
<organism evidence="2 3">
    <name type="scientific">Exophiala aquamarina CBS 119918</name>
    <dbReference type="NCBI Taxonomy" id="1182545"/>
    <lineage>
        <taxon>Eukaryota</taxon>
        <taxon>Fungi</taxon>
        <taxon>Dikarya</taxon>
        <taxon>Ascomycota</taxon>
        <taxon>Pezizomycotina</taxon>
        <taxon>Eurotiomycetes</taxon>
        <taxon>Chaetothyriomycetidae</taxon>
        <taxon>Chaetothyriales</taxon>
        <taxon>Herpotrichiellaceae</taxon>
        <taxon>Exophiala</taxon>
    </lineage>
</organism>
<dbReference type="InterPro" id="IPR050659">
    <property type="entry name" value="Peptidase_M24B"/>
</dbReference>
<keyword evidence="3" id="KW-1185">Reference proteome</keyword>
<dbReference type="Gene3D" id="3.90.230.10">
    <property type="entry name" value="Creatinase/methionine aminopeptidase superfamily"/>
    <property type="match status" value="2"/>
</dbReference>
<name>A0A072P1N1_9EURO</name>
<dbReference type="OrthoDB" id="9995434at2759"/>
<dbReference type="InterPro" id="IPR036005">
    <property type="entry name" value="Creatinase/aminopeptidase-like"/>
</dbReference>
<dbReference type="Gene3D" id="3.40.350.10">
    <property type="entry name" value="Creatinase/prolidase N-terminal domain"/>
    <property type="match status" value="1"/>
</dbReference>
<comment type="caution">
    <text evidence="2">The sequence shown here is derived from an EMBL/GenBank/DDBJ whole genome shotgun (WGS) entry which is preliminary data.</text>
</comment>
<evidence type="ECO:0000259" key="1">
    <source>
        <dbReference type="Pfam" id="PF00557"/>
    </source>
</evidence>
<dbReference type="PANTHER" id="PTHR46112:SF2">
    <property type="entry name" value="XAA-PRO AMINOPEPTIDASE P-RELATED"/>
    <property type="match status" value="1"/>
</dbReference>